<dbReference type="SUPFAM" id="SSF52540">
    <property type="entry name" value="P-loop containing nucleoside triphosphate hydrolases"/>
    <property type="match status" value="1"/>
</dbReference>
<proteinExistence type="inferred from homology"/>
<dbReference type="PROSITE" id="PS00211">
    <property type="entry name" value="ABC_TRANSPORTER_1"/>
    <property type="match status" value="1"/>
</dbReference>
<dbReference type="InterPro" id="IPR027417">
    <property type="entry name" value="P-loop_NTPase"/>
</dbReference>
<dbReference type="GO" id="GO:0005524">
    <property type="term" value="F:ATP binding"/>
    <property type="evidence" value="ECO:0007669"/>
    <property type="project" value="UniProtKB-KW"/>
</dbReference>
<dbReference type="CDD" id="cd03293">
    <property type="entry name" value="ABC_NrtD_SsuB_transporters"/>
    <property type="match status" value="1"/>
</dbReference>
<keyword evidence="3" id="KW-0547">Nucleotide-binding</keyword>
<dbReference type="OrthoDB" id="7336028at2"/>
<dbReference type="InterPro" id="IPR017871">
    <property type="entry name" value="ABC_transporter-like_CS"/>
</dbReference>
<keyword evidence="2" id="KW-0813">Transport</keyword>
<comment type="similarity">
    <text evidence="1">Belongs to the ABC transporter superfamily.</text>
</comment>
<dbReference type="InterPro" id="IPR050166">
    <property type="entry name" value="ABC_transporter_ATP-bind"/>
</dbReference>
<dbReference type="EMBL" id="CP023036">
    <property type="protein sequence ID" value="AXY22619.1"/>
    <property type="molecule type" value="Genomic_DNA"/>
</dbReference>
<evidence type="ECO:0000256" key="4">
    <source>
        <dbReference type="ARBA" id="ARBA00022840"/>
    </source>
</evidence>
<accession>A0A347WCM6</accession>
<gene>
    <name evidence="6" type="primary">cmpD</name>
    <name evidence="6" type="ORF">CD178_01858</name>
</gene>
<keyword evidence="6" id="KW-0378">Hydrolase</keyword>
<evidence type="ECO:0000256" key="3">
    <source>
        <dbReference type="ARBA" id="ARBA00022741"/>
    </source>
</evidence>
<dbReference type="GO" id="GO:0016887">
    <property type="term" value="F:ATP hydrolysis activity"/>
    <property type="evidence" value="ECO:0007669"/>
    <property type="project" value="InterPro"/>
</dbReference>
<reference evidence="6 7" key="1">
    <citation type="submission" date="2017-08" db="EMBL/GenBank/DDBJ databases">
        <title>Complete genome sequence of Gluconacetobacter saccharivorans CV1 isolated from Fermented Vinegar.</title>
        <authorList>
            <person name="Kim S.-Y."/>
        </authorList>
    </citation>
    <scope>NUCLEOTIDE SEQUENCE [LARGE SCALE GENOMIC DNA]</scope>
    <source>
        <strain evidence="6 7">CV1</strain>
    </source>
</reference>
<evidence type="ECO:0000313" key="7">
    <source>
        <dbReference type="Proteomes" id="UP000264120"/>
    </source>
</evidence>
<dbReference type="PROSITE" id="PS50893">
    <property type="entry name" value="ABC_TRANSPORTER_2"/>
    <property type="match status" value="1"/>
</dbReference>
<keyword evidence="4 6" id="KW-0067">ATP-binding</keyword>
<dbReference type="EC" id="3.6.3.-" evidence="6"/>
<keyword evidence="7" id="KW-1185">Reference proteome</keyword>
<dbReference type="RefSeq" id="WP_118962943.1">
    <property type="nucleotide sequence ID" value="NZ_CP023036.1"/>
</dbReference>
<dbReference type="SMART" id="SM00382">
    <property type="entry name" value="AAA"/>
    <property type="match status" value="1"/>
</dbReference>
<dbReference type="Gene3D" id="3.40.50.300">
    <property type="entry name" value="P-loop containing nucleotide triphosphate hydrolases"/>
    <property type="match status" value="1"/>
</dbReference>
<dbReference type="Pfam" id="PF00005">
    <property type="entry name" value="ABC_tran"/>
    <property type="match status" value="1"/>
</dbReference>
<dbReference type="InterPro" id="IPR003439">
    <property type="entry name" value="ABC_transporter-like_ATP-bd"/>
</dbReference>
<dbReference type="InterPro" id="IPR003593">
    <property type="entry name" value="AAA+_ATPase"/>
</dbReference>
<feature type="domain" description="ABC transporter" evidence="5">
    <location>
        <begin position="20"/>
        <end position="248"/>
    </location>
</feature>
<dbReference type="AlphaFoldDB" id="A0A347WCM6"/>
<dbReference type="KEGG" id="ksc:CD178_01858"/>
<evidence type="ECO:0000313" key="6">
    <source>
        <dbReference type="EMBL" id="AXY22619.1"/>
    </source>
</evidence>
<name>A0A347WCM6_9PROT</name>
<protein>
    <submittedName>
        <fullName evidence="6">Bicarbonate transport ATP-binding protein CmpD</fullName>
        <ecNumber evidence="6">3.6.3.-</ecNumber>
    </submittedName>
</protein>
<evidence type="ECO:0000256" key="1">
    <source>
        <dbReference type="ARBA" id="ARBA00005417"/>
    </source>
</evidence>
<organism evidence="6 7">
    <name type="scientific">Komagataeibacter saccharivorans</name>
    <dbReference type="NCBI Taxonomy" id="265959"/>
    <lineage>
        <taxon>Bacteria</taxon>
        <taxon>Pseudomonadati</taxon>
        <taxon>Pseudomonadota</taxon>
        <taxon>Alphaproteobacteria</taxon>
        <taxon>Acetobacterales</taxon>
        <taxon>Acetobacteraceae</taxon>
        <taxon>Komagataeibacter</taxon>
    </lineage>
</organism>
<sequence length="275" mass="30078">MSGGETGNRAEAGNVTDSVVRLEKIGLSHDHGRSFILRHVDLEIRRGEFVALLGPSGVGKSTLLRVIMGLVRPTEGQVHLHSTPVAAHRPAAMVFQDAKLMPWRSVRRNVELGLEGLGLNAARRHERAMAALELVGLGDKADRWPRQLSGGQRQRVGVARALTVEPDLLLMDEPFGALDAITRTGLQEELLRIHARTHGTVLFVTHDLDEALILADRIIILEGHPAGLRGDFRVGPRPRDNSAPGMRAMAERMRQLIAGEDDPGEVAAYWQASEI</sequence>
<dbReference type="Proteomes" id="UP000264120">
    <property type="component" value="Chromosome"/>
</dbReference>
<dbReference type="PANTHER" id="PTHR42788:SF13">
    <property type="entry name" value="ALIPHATIC SULFONATES IMPORT ATP-BINDING PROTEIN SSUB"/>
    <property type="match status" value="1"/>
</dbReference>
<dbReference type="PANTHER" id="PTHR42788">
    <property type="entry name" value="TAURINE IMPORT ATP-BINDING PROTEIN-RELATED"/>
    <property type="match status" value="1"/>
</dbReference>
<evidence type="ECO:0000259" key="5">
    <source>
        <dbReference type="PROSITE" id="PS50893"/>
    </source>
</evidence>
<evidence type="ECO:0000256" key="2">
    <source>
        <dbReference type="ARBA" id="ARBA00022448"/>
    </source>
</evidence>